<feature type="domain" description="HTH cro/C1-type" evidence="2">
    <location>
        <begin position="12"/>
        <end position="66"/>
    </location>
</feature>
<dbReference type="GO" id="GO:0003677">
    <property type="term" value="F:DNA binding"/>
    <property type="evidence" value="ECO:0007669"/>
    <property type="project" value="UniProtKB-KW"/>
</dbReference>
<dbReference type="InterPro" id="IPR050807">
    <property type="entry name" value="TransReg_Diox_bact_type"/>
</dbReference>
<dbReference type="InterPro" id="IPR010982">
    <property type="entry name" value="Lambda_DNA-bd_dom_sf"/>
</dbReference>
<accession>A0A553SQK7</accession>
<dbReference type="Pfam" id="PF01381">
    <property type="entry name" value="HTH_3"/>
    <property type="match status" value="1"/>
</dbReference>
<dbReference type="GO" id="GO:0005829">
    <property type="term" value="C:cytosol"/>
    <property type="evidence" value="ECO:0007669"/>
    <property type="project" value="TreeGrafter"/>
</dbReference>
<proteinExistence type="predicted"/>
<dbReference type="SMART" id="SM00530">
    <property type="entry name" value="HTH_XRE"/>
    <property type="match status" value="1"/>
</dbReference>
<gene>
    <name evidence="3" type="ORF">CEQ21_07835</name>
</gene>
<dbReference type="PANTHER" id="PTHR46797:SF1">
    <property type="entry name" value="METHYLPHOSPHONATE SYNTHASE"/>
    <property type="match status" value="1"/>
</dbReference>
<dbReference type="AlphaFoldDB" id="A0A553SQK7"/>
<dbReference type="CDD" id="cd00093">
    <property type="entry name" value="HTH_XRE"/>
    <property type="match status" value="1"/>
</dbReference>
<dbReference type="GO" id="GO:0003700">
    <property type="term" value="F:DNA-binding transcription factor activity"/>
    <property type="evidence" value="ECO:0007669"/>
    <property type="project" value="TreeGrafter"/>
</dbReference>
<keyword evidence="3" id="KW-0614">Plasmid</keyword>
<reference evidence="3" key="1">
    <citation type="submission" date="2018-10" db="EMBL/GenBank/DDBJ databases">
        <title>FDA dAtabase for Regulatory Grade micrObial Sequences (FDA-ARGOS): Supporting development and validation of Infectious Disease Dx tests.</title>
        <authorList>
            <person name="Minogue T."/>
            <person name="Wolcott M."/>
            <person name="Wasieloski L."/>
            <person name="Aguilar W."/>
            <person name="Moore D."/>
            <person name="Tallon L.J."/>
            <person name="Sadzewicz L."/>
            <person name="Sengamalay N."/>
            <person name="Ott S."/>
            <person name="Godinez A."/>
            <person name="Nagaraj S."/>
            <person name="Vavikolanu K."/>
            <person name="Vyas G."/>
            <person name="Nadendla S."/>
            <person name="Aluvathingal J."/>
            <person name="Sichtig H."/>
        </authorList>
    </citation>
    <scope>NUCLEOTIDE SEQUENCE</scope>
    <source>
        <strain evidence="3">FDAARGOS_343</strain>
        <plasmid evidence="3">unnamed2</plasmid>
    </source>
</reference>
<dbReference type="PROSITE" id="PS50943">
    <property type="entry name" value="HTH_CROC1"/>
    <property type="match status" value="1"/>
</dbReference>
<evidence type="ECO:0000259" key="2">
    <source>
        <dbReference type="PROSITE" id="PS50943"/>
    </source>
</evidence>
<evidence type="ECO:0000313" key="3">
    <source>
        <dbReference type="EMBL" id="TRZ39269.1"/>
    </source>
</evidence>
<dbReference type="Proteomes" id="UP000319837">
    <property type="component" value="Plasmid unnamed2"/>
</dbReference>
<keyword evidence="1" id="KW-0238">DNA-binding</keyword>
<dbReference type="InterPro" id="IPR001387">
    <property type="entry name" value="Cro/C1-type_HTH"/>
</dbReference>
<organism evidence="3">
    <name type="scientific">Niallia circulans</name>
    <name type="common">Bacillus circulans</name>
    <dbReference type="NCBI Taxonomy" id="1397"/>
    <lineage>
        <taxon>Bacteria</taxon>
        <taxon>Bacillati</taxon>
        <taxon>Bacillota</taxon>
        <taxon>Bacilli</taxon>
        <taxon>Bacillales</taxon>
        <taxon>Bacillaceae</taxon>
        <taxon>Niallia</taxon>
    </lineage>
</organism>
<name>A0A553SQK7_NIACI</name>
<geneLocation type="plasmid" evidence="3">
    <name>unnamed2</name>
</geneLocation>
<dbReference type="SUPFAM" id="SSF47413">
    <property type="entry name" value="lambda repressor-like DNA-binding domains"/>
    <property type="match status" value="1"/>
</dbReference>
<comment type="caution">
    <text evidence="3">The sequence shown here is derived from an EMBL/GenBank/DDBJ whole genome shotgun (WGS) entry which is preliminary data.</text>
</comment>
<dbReference type="RefSeq" id="WP_182102373.1">
    <property type="nucleotide sequence ID" value="NZ_CM017506.1"/>
</dbReference>
<evidence type="ECO:0000256" key="1">
    <source>
        <dbReference type="ARBA" id="ARBA00023125"/>
    </source>
</evidence>
<dbReference type="EMBL" id="RIBP01000003">
    <property type="protein sequence ID" value="TRZ39269.1"/>
    <property type="molecule type" value="Genomic_DNA"/>
</dbReference>
<protein>
    <submittedName>
        <fullName evidence="3">XRE family transcriptional regulator</fullName>
    </submittedName>
</protein>
<dbReference type="PANTHER" id="PTHR46797">
    <property type="entry name" value="HTH-TYPE TRANSCRIPTIONAL REGULATOR"/>
    <property type="match status" value="1"/>
</dbReference>
<sequence length="150" mass="17165">MNEFNEELGRNIYNFRKAINMSSTMLAELSETSQSNISKIENGLTTVNIQLLIKICEAMGITLYDVLPNTPPPKSLEINSVDPKKTQLFNLIERMSESEIELIFTFVLTFLKIDIAPALNNIYSLAKKFETLSDKEREYIITFFNSITNK</sequence>
<dbReference type="Gene3D" id="1.10.260.40">
    <property type="entry name" value="lambda repressor-like DNA-binding domains"/>
    <property type="match status" value="1"/>
</dbReference>